<feature type="chain" id="PRO_5005591552" description="Alginate export domain-containing protein" evidence="1">
    <location>
        <begin position="22"/>
        <end position="390"/>
    </location>
</feature>
<dbReference type="PATRIC" id="fig|1409788.3.peg.461"/>
<evidence type="ECO:0008006" key="4">
    <source>
        <dbReference type="Google" id="ProtNLM"/>
    </source>
</evidence>
<organism evidence="2 3">
    <name type="scientific">Sunxiuqinia dokdonensis</name>
    <dbReference type="NCBI Taxonomy" id="1409788"/>
    <lineage>
        <taxon>Bacteria</taxon>
        <taxon>Pseudomonadati</taxon>
        <taxon>Bacteroidota</taxon>
        <taxon>Bacteroidia</taxon>
        <taxon>Marinilabiliales</taxon>
        <taxon>Prolixibacteraceae</taxon>
        <taxon>Sunxiuqinia</taxon>
    </lineage>
</organism>
<name>A0A0L8VEG0_9BACT</name>
<dbReference type="OrthoDB" id="5383458at2"/>
<feature type="signal peptide" evidence="1">
    <location>
        <begin position="1"/>
        <end position="21"/>
    </location>
</feature>
<proteinExistence type="predicted"/>
<evidence type="ECO:0000313" key="3">
    <source>
        <dbReference type="Proteomes" id="UP000036958"/>
    </source>
</evidence>
<keyword evidence="1" id="KW-0732">Signal</keyword>
<protein>
    <recommendedName>
        <fullName evidence="4">Alginate export domain-containing protein</fullName>
    </recommendedName>
</protein>
<sequence>MKQVKLLIIFFFICLSAGAQSSFTMNGYVKELSMYFKPVAPTPVSETDTVDYFFLNQIHNRLNFRWYASNKLTFALEARNRLFFGQMIREYPDYENSVDTDDGYFNLGTVLASGDSWFLHSAIDRAYADYVVDKWQVTVGRQRVNWGVGLVWNPNDIFNSFSYFEFDYEERPGTDAVKIQYYTSVTSSAQLVYKVGRNADETAVAGMYSFLQGSTDYQLLGGWAGKDYVLGGGWAGDIKGGGFRGELTWFKPRDKDNGSEEAFVASVSGDYTLKNSLYLHSAMLFRSNGATGDAGGNRNLFDQNLSAKMLALGMVNLYGQVTYPFTPLLSGDFSAMINPLDGSLFVGPVATYSLGNNLEIMLNGQLFFGRKGTEYGDYGKAVYGRIKWSF</sequence>
<evidence type="ECO:0000256" key="1">
    <source>
        <dbReference type="SAM" id="SignalP"/>
    </source>
</evidence>
<dbReference type="RefSeq" id="WP_157624364.1">
    <property type="nucleotide sequence ID" value="NZ_LGIA01000022.1"/>
</dbReference>
<dbReference type="Proteomes" id="UP000036958">
    <property type="component" value="Unassembled WGS sequence"/>
</dbReference>
<dbReference type="EMBL" id="LGIA01000022">
    <property type="protein sequence ID" value="KOH46728.1"/>
    <property type="molecule type" value="Genomic_DNA"/>
</dbReference>
<comment type="caution">
    <text evidence="2">The sequence shown here is derived from an EMBL/GenBank/DDBJ whole genome shotgun (WGS) entry which is preliminary data.</text>
</comment>
<keyword evidence="3" id="KW-1185">Reference proteome</keyword>
<accession>A0A0L8VEG0</accession>
<evidence type="ECO:0000313" key="2">
    <source>
        <dbReference type="EMBL" id="KOH46728.1"/>
    </source>
</evidence>
<gene>
    <name evidence="2" type="ORF">NC99_04440</name>
</gene>
<reference evidence="3" key="1">
    <citation type="submission" date="2015-07" db="EMBL/GenBank/DDBJ databases">
        <title>Genome sequencing of Sunxiuqinia dokdonensis strain SK.</title>
        <authorList>
            <person name="Ahn S."/>
            <person name="Kim B.-C."/>
        </authorList>
    </citation>
    <scope>NUCLEOTIDE SEQUENCE [LARGE SCALE GENOMIC DNA]</scope>
    <source>
        <strain evidence="3">SK</strain>
    </source>
</reference>
<dbReference type="AlphaFoldDB" id="A0A0L8VEG0"/>
<dbReference type="STRING" id="1409788.NC99_04440"/>